<dbReference type="GO" id="GO:0020037">
    <property type="term" value="F:heme binding"/>
    <property type="evidence" value="ECO:0007669"/>
    <property type="project" value="InterPro"/>
</dbReference>
<comment type="caution">
    <text evidence="7">The sequence shown here is derived from an EMBL/GenBank/DDBJ whole genome shotgun (WGS) entry which is preliminary data.</text>
</comment>
<keyword evidence="2 4" id="KW-0479">Metal-binding</keyword>
<feature type="signal peptide" evidence="5">
    <location>
        <begin position="1"/>
        <end position="27"/>
    </location>
</feature>
<dbReference type="SUPFAM" id="SSF46626">
    <property type="entry name" value="Cytochrome c"/>
    <property type="match status" value="1"/>
</dbReference>
<sequence>MVVRGAVKIALSLGLAFGVMFALGARADQDNNSAPVPLAEGSKLGTLVNPYQAKEDAHDQALADEGHKLFGNYGCPGCHGFGGGGGMCPPITNGVWIYGDKDDTLFRLVSLGSAELQSKYGLTRQATENIVAPMPSMGTVIPKADDLWKIISWIKIQAYTNVKNNPQ</sequence>
<evidence type="ECO:0000313" key="7">
    <source>
        <dbReference type="EMBL" id="REF87345.1"/>
    </source>
</evidence>
<feature type="chain" id="PRO_5017718461" evidence="5">
    <location>
        <begin position="28"/>
        <end position="167"/>
    </location>
</feature>
<keyword evidence="8" id="KW-1185">Reference proteome</keyword>
<dbReference type="Gene3D" id="1.10.760.10">
    <property type="entry name" value="Cytochrome c-like domain"/>
    <property type="match status" value="1"/>
</dbReference>
<keyword evidence="5" id="KW-0732">Signal</keyword>
<evidence type="ECO:0000259" key="6">
    <source>
        <dbReference type="PROSITE" id="PS51007"/>
    </source>
</evidence>
<name>A0A3D9YY95_9HYPH</name>
<dbReference type="GO" id="GO:0046872">
    <property type="term" value="F:metal ion binding"/>
    <property type="evidence" value="ECO:0007669"/>
    <property type="project" value="UniProtKB-KW"/>
</dbReference>
<evidence type="ECO:0000256" key="1">
    <source>
        <dbReference type="ARBA" id="ARBA00022617"/>
    </source>
</evidence>
<dbReference type="OrthoDB" id="9811281at2"/>
<dbReference type="PROSITE" id="PS51007">
    <property type="entry name" value="CYTC"/>
    <property type="match status" value="1"/>
</dbReference>
<dbReference type="InterPro" id="IPR009056">
    <property type="entry name" value="Cyt_c-like_dom"/>
</dbReference>
<dbReference type="Pfam" id="PF00034">
    <property type="entry name" value="Cytochrom_C"/>
    <property type="match status" value="1"/>
</dbReference>
<evidence type="ECO:0000256" key="3">
    <source>
        <dbReference type="ARBA" id="ARBA00023004"/>
    </source>
</evidence>
<evidence type="ECO:0000256" key="4">
    <source>
        <dbReference type="PROSITE-ProRule" id="PRU00433"/>
    </source>
</evidence>
<proteinExistence type="predicted"/>
<protein>
    <submittedName>
        <fullName evidence="7">Mono/diheme cytochrome c family protein</fullName>
    </submittedName>
</protein>
<evidence type="ECO:0000256" key="2">
    <source>
        <dbReference type="ARBA" id="ARBA00022723"/>
    </source>
</evidence>
<dbReference type="EMBL" id="QUMO01000002">
    <property type="protein sequence ID" value="REF87345.1"/>
    <property type="molecule type" value="Genomic_DNA"/>
</dbReference>
<dbReference type="Proteomes" id="UP000256900">
    <property type="component" value="Unassembled WGS sequence"/>
</dbReference>
<reference evidence="7 8" key="1">
    <citation type="submission" date="2018-08" db="EMBL/GenBank/DDBJ databases">
        <title>Genomic Encyclopedia of Type Strains, Phase IV (KMG-IV): sequencing the most valuable type-strain genomes for metagenomic binning, comparative biology and taxonomic classification.</title>
        <authorList>
            <person name="Goeker M."/>
        </authorList>
    </citation>
    <scope>NUCLEOTIDE SEQUENCE [LARGE SCALE GENOMIC DNA]</scope>
    <source>
        <strain evidence="7 8">BW863</strain>
    </source>
</reference>
<evidence type="ECO:0000256" key="5">
    <source>
        <dbReference type="SAM" id="SignalP"/>
    </source>
</evidence>
<keyword evidence="1 4" id="KW-0349">Heme</keyword>
<dbReference type="InterPro" id="IPR036909">
    <property type="entry name" value="Cyt_c-like_dom_sf"/>
</dbReference>
<organism evidence="7 8">
    <name type="scientific">Methylovirgula ligni</name>
    <dbReference type="NCBI Taxonomy" id="569860"/>
    <lineage>
        <taxon>Bacteria</taxon>
        <taxon>Pseudomonadati</taxon>
        <taxon>Pseudomonadota</taxon>
        <taxon>Alphaproteobacteria</taxon>
        <taxon>Hyphomicrobiales</taxon>
        <taxon>Beijerinckiaceae</taxon>
        <taxon>Methylovirgula</taxon>
    </lineage>
</organism>
<evidence type="ECO:0000313" key="8">
    <source>
        <dbReference type="Proteomes" id="UP000256900"/>
    </source>
</evidence>
<feature type="domain" description="Cytochrome c" evidence="6">
    <location>
        <begin position="61"/>
        <end position="158"/>
    </location>
</feature>
<dbReference type="RefSeq" id="WP_115835563.1">
    <property type="nucleotide sequence ID" value="NZ_QUMO01000002.1"/>
</dbReference>
<gene>
    <name evidence="7" type="ORF">DES32_0965</name>
</gene>
<dbReference type="AlphaFoldDB" id="A0A3D9YY95"/>
<keyword evidence="3 4" id="KW-0408">Iron</keyword>
<dbReference type="GO" id="GO:0009055">
    <property type="term" value="F:electron transfer activity"/>
    <property type="evidence" value="ECO:0007669"/>
    <property type="project" value="InterPro"/>
</dbReference>
<accession>A0A3D9YY95</accession>